<dbReference type="KEGG" id="trc:DYE49_07545"/>
<evidence type="ECO:0000313" key="2">
    <source>
        <dbReference type="EMBL" id="QOS40317.1"/>
    </source>
</evidence>
<evidence type="ECO:0000313" key="3">
    <source>
        <dbReference type="Proteomes" id="UP000578697"/>
    </source>
</evidence>
<reference evidence="1 3" key="2">
    <citation type="submission" date="2020-08" db="EMBL/GenBank/DDBJ databases">
        <title>Genomic Encyclopedia of Type Strains, Phase IV (KMG-IV): sequencing the most valuable type-strain genomes for metagenomic binning, comparative biology and taxonomic classification.</title>
        <authorList>
            <person name="Goeker M."/>
        </authorList>
    </citation>
    <scope>NUCLEOTIDE SEQUENCE [LARGE SCALE GENOMIC DNA]</scope>
    <source>
        <strain evidence="1 3">DSM 103679</strain>
    </source>
</reference>
<name>A0A840SDF2_9SPIR</name>
<evidence type="ECO:0000313" key="4">
    <source>
        <dbReference type="Proteomes" id="UP000593591"/>
    </source>
</evidence>
<accession>A0A840SDF2</accession>
<dbReference type="Proteomes" id="UP000578697">
    <property type="component" value="Unassembled WGS sequence"/>
</dbReference>
<organism evidence="1 3">
    <name type="scientific">Treponema rectale</name>
    <dbReference type="NCBI Taxonomy" id="744512"/>
    <lineage>
        <taxon>Bacteria</taxon>
        <taxon>Pseudomonadati</taxon>
        <taxon>Spirochaetota</taxon>
        <taxon>Spirochaetia</taxon>
        <taxon>Spirochaetales</taxon>
        <taxon>Treponemataceae</taxon>
        <taxon>Treponema</taxon>
    </lineage>
</organism>
<reference evidence="2 4" key="1">
    <citation type="submission" date="2018-08" db="EMBL/GenBank/DDBJ databases">
        <title>The first complete genome of Treponema rectale (CHPAT), a commensal spirochete of the bovine rectum.</title>
        <authorList>
            <person name="Staton G.J."/>
            <person name="Clegg S.R."/>
            <person name="Carter S.D."/>
            <person name="Radford A.D."/>
            <person name="Darby A."/>
            <person name="Hall N."/>
            <person name="Birtles R.J."/>
            <person name="Evans N.J."/>
        </authorList>
    </citation>
    <scope>NUCLEOTIDE SEQUENCE [LARGE SCALE GENOMIC DNA]</scope>
    <source>
        <strain evidence="2 4">CHPA</strain>
    </source>
</reference>
<dbReference type="AlphaFoldDB" id="A0A840SDF2"/>
<dbReference type="EMBL" id="CP031517">
    <property type="protein sequence ID" value="QOS40317.1"/>
    <property type="molecule type" value="Genomic_DNA"/>
</dbReference>
<dbReference type="RefSeq" id="WP_184651403.1">
    <property type="nucleotide sequence ID" value="NZ_JACHFR010000001.1"/>
</dbReference>
<proteinExistence type="predicted"/>
<sequence>MDKRTKVLVGLLKQLVSNLQGAPYPGEDFEPELYRIWYEHCQKSAVDCFEYLEANFEDEKKEFSKSLEKMFK</sequence>
<keyword evidence="3" id="KW-1185">Reference proteome</keyword>
<evidence type="ECO:0000313" key="1">
    <source>
        <dbReference type="EMBL" id="MBB5217966.1"/>
    </source>
</evidence>
<protein>
    <submittedName>
        <fullName evidence="1">Uncharacterized protein</fullName>
    </submittedName>
</protein>
<gene>
    <name evidence="2" type="ORF">DYE49_07545</name>
    <name evidence="1" type="ORF">HNP77_000310</name>
</gene>
<dbReference type="EMBL" id="JACHFR010000001">
    <property type="protein sequence ID" value="MBB5217966.1"/>
    <property type="molecule type" value="Genomic_DNA"/>
</dbReference>
<dbReference type="Proteomes" id="UP000593591">
    <property type="component" value="Chromosome"/>
</dbReference>